<dbReference type="InterPro" id="IPR003732">
    <property type="entry name" value="Daa-tRNA_deacyls_DTD"/>
</dbReference>
<comment type="caution">
    <text evidence="5">The sequence shown here is derived from an EMBL/GenBank/DDBJ whole genome shotgun (WGS) entry which is preliminary data.</text>
</comment>
<comment type="subcellular location">
    <subcellularLocation>
        <location evidence="4">Cytoplasm</location>
    </subcellularLocation>
</comment>
<dbReference type="PANTHER" id="PTHR10472:SF5">
    <property type="entry name" value="D-AMINOACYL-TRNA DEACYLASE 1"/>
    <property type="match status" value="1"/>
</dbReference>
<dbReference type="PANTHER" id="PTHR10472">
    <property type="entry name" value="D-TYROSYL-TRNA TYR DEACYLASE"/>
    <property type="match status" value="1"/>
</dbReference>
<dbReference type="EC" id="3.1.1.96" evidence="4"/>
<organism evidence="5 6">
    <name type="scientific">Vagococcus entomophilus</name>
    <dbReference type="NCBI Taxonomy" id="1160095"/>
    <lineage>
        <taxon>Bacteria</taxon>
        <taxon>Bacillati</taxon>
        <taxon>Bacillota</taxon>
        <taxon>Bacilli</taxon>
        <taxon>Lactobacillales</taxon>
        <taxon>Enterococcaceae</taxon>
        <taxon>Vagococcus</taxon>
    </lineage>
</organism>
<accession>A0A430AGK1</accession>
<evidence type="ECO:0000256" key="1">
    <source>
        <dbReference type="ARBA" id="ARBA00009673"/>
    </source>
</evidence>
<name>A0A430AGK1_9ENTE</name>
<dbReference type="OrthoDB" id="9801395at2"/>
<keyword evidence="4" id="KW-0378">Hydrolase</keyword>
<dbReference type="RefSeq" id="WP_126824366.1">
    <property type="nucleotide sequence ID" value="NZ_JBHLWU010000002.1"/>
</dbReference>
<dbReference type="InterPro" id="IPR023509">
    <property type="entry name" value="DTD-like_sf"/>
</dbReference>
<dbReference type="HAMAP" id="MF_00518">
    <property type="entry name" value="Deacylase_Dtd"/>
    <property type="match status" value="1"/>
</dbReference>
<comment type="function">
    <text evidence="4">An aminoacyl-tRNA editing enzyme that deacylates mischarged D-aminoacyl-tRNAs. Also deacylates mischarged glycyl-tRNA(Ala), protecting cells against glycine mischarging by AlaRS. Acts via tRNA-based rather than protein-based catalysis; rejects L-amino acids rather than detecting D-amino acids in the active site. By recycling D-aminoacyl-tRNA to D-amino acids and free tRNA molecules, this enzyme counteracts the toxicity associated with the formation of D-aminoacyl-tRNA entities in vivo and helps enforce protein L-homochirality.</text>
</comment>
<dbReference type="GO" id="GO:0043908">
    <property type="term" value="F:Ser(Gly)-tRNA(Ala) hydrolase activity"/>
    <property type="evidence" value="ECO:0007669"/>
    <property type="project" value="UniProtKB-UniRule"/>
</dbReference>
<sequence>MKVVLQRVCQASVTIEQQVTASINVGFVLLVGVQTGDTQAEADYLAKKIAHLRVFEDQEQKMNKNILQVQGEVLSISQFTLLGSTKKGNRPNFMQAEKPVRAKSLYDYFNEQLRNYGVKVATGEFGADMDVSLVNNGPVTIVLDTNDK</sequence>
<comment type="subunit">
    <text evidence="4">Homodimer.</text>
</comment>
<feature type="short sequence motif" description="Gly-cisPro motif, important for rejection of L-amino acids" evidence="4">
    <location>
        <begin position="137"/>
        <end position="138"/>
    </location>
</feature>
<keyword evidence="3 4" id="KW-0694">RNA-binding</keyword>
<dbReference type="GO" id="GO:0019478">
    <property type="term" value="P:D-amino acid catabolic process"/>
    <property type="evidence" value="ECO:0007669"/>
    <property type="project" value="UniProtKB-UniRule"/>
</dbReference>
<keyword evidence="2 4" id="KW-0820">tRNA-binding</keyword>
<comment type="domain">
    <text evidence="4">A Gly-cisPro motif from one monomer fits into the active site of the other monomer to allow specific chiral rejection of L-amino acids.</text>
</comment>
<comment type="catalytic activity">
    <reaction evidence="4">
        <text>glycyl-tRNA(Ala) + H2O = tRNA(Ala) + glycine + H(+)</text>
        <dbReference type="Rhea" id="RHEA:53744"/>
        <dbReference type="Rhea" id="RHEA-COMP:9657"/>
        <dbReference type="Rhea" id="RHEA-COMP:13640"/>
        <dbReference type="ChEBI" id="CHEBI:15377"/>
        <dbReference type="ChEBI" id="CHEBI:15378"/>
        <dbReference type="ChEBI" id="CHEBI:57305"/>
        <dbReference type="ChEBI" id="CHEBI:78442"/>
        <dbReference type="ChEBI" id="CHEBI:78522"/>
    </reaction>
</comment>
<dbReference type="FunFam" id="3.50.80.10:FF:000001">
    <property type="entry name" value="D-aminoacyl-tRNA deacylase"/>
    <property type="match status" value="1"/>
</dbReference>
<reference evidence="5 6" key="1">
    <citation type="submission" date="2017-05" db="EMBL/GenBank/DDBJ databases">
        <title>Vagococcus spp. assemblies.</title>
        <authorList>
            <person name="Gulvik C.A."/>
        </authorList>
    </citation>
    <scope>NUCLEOTIDE SEQUENCE [LARGE SCALE GENOMIC DNA]</scope>
    <source>
        <strain evidence="5 6">DSM 24756</strain>
    </source>
</reference>
<evidence type="ECO:0000256" key="4">
    <source>
        <dbReference type="HAMAP-Rule" id="MF_00518"/>
    </source>
</evidence>
<keyword evidence="4" id="KW-0963">Cytoplasm</keyword>
<keyword evidence="6" id="KW-1185">Reference proteome</keyword>
<dbReference type="EMBL" id="NGJZ01000002">
    <property type="protein sequence ID" value="RSU07030.1"/>
    <property type="molecule type" value="Genomic_DNA"/>
</dbReference>
<evidence type="ECO:0000256" key="3">
    <source>
        <dbReference type="ARBA" id="ARBA00022884"/>
    </source>
</evidence>
<comment type="catalytic activity">
    <reaction evidence="4">
        <text>a D-aminoacyl-tRNA + H2O = a tRNA + a D-alpha-amino acid + H(+)</text>
        <dbReference type="Rhea" id="RHEA:13953"/>
        <dbReference type="Rhea" id="RHEA-COMP:10123"/>
        <dbReference type="Rhea" id="RHEA-COMP:10124"/>
        <dbReference type="ChEBI" id="CHEBI:15377"/>
        <dbReference type="ChEBI" id="CHEBI:15378"/>
        <dbReference type="ChEBI" id="CHEBI:59871"/>
        <dbReference type="ChEBI" id="CHEBI:78442"/>
        <dbReference type="ChEBI" id="CHEBI:79333"/>
        <dbReference type="EC" id="3.1.1.96"/>
    </reaction>
</comment>
<dbReference type="GO" id="GO:0106026">
    <property type="term" value="F:Gly-tRNA(Ala) deacylase activity"/>
    <property type="evidence" value="ECO:0007669"/>
    <property type="project" value="UniProtKB-UniRule"/>
</dbReference>
<dbReference type="Pfam" id="PF02580">
    <property type="entry name" value="Tyr_Deacylase"/>
    <property type="match status" value="1"/>
</dbReference>
<dbReference type="GO" id="GO:0000049">
    <property type="term" value="F:tRNA binding"/>
    <property type="evidence" value="ECO:0007669"/>
    <property type="project" value="UniProtKB-UniRule"/>
</dbReference>
<dbReference type="CDD" id="cd00563">
    <property type="entry name" value="Dtyr_deacylase"/>
    <property type="match status" value="1"/>
</dbReference>
<dbReference type="GO" id="GO:0051500">
    <property type="term" value="F:D-tyrosyl-tRNA(Tyr) deacylase activity"/>
    <property type="evidence" value="ECO:0007669"/>
    <property type="project" value="TreeGrafter"/>
</dbReference>
<protein>
    <recommendedName>
        <fullName evidence="4">D-aminoacyl-tRNA deacylase</fullName>
        <shortName evidence="4">DTD</shortName>
        <ecNumber evidence="4">3.1.1.96</ecNumber>
    </recommendedName>
    <alternativeName>
        <fullName evidence="4">Gly-tRNA(Ala) deacylase</fullName>
        <ecNumber evidence="4">3.1.1.-</ecNumber>
    </alternativeName>
</protein>
<evidence type="ECO:0000256" key="2">
    <source>
        <dbReference type="ARBA" id="ARBA00022555"/>
    </source>
</evidence>
<evidence type="ECO:0000313" key="5">
    <source>
        <dbReference type="EMBL" id="RSU07030.1"/>
    </source>
</evidence>
<dbReference type="NCBIfam" id="TIGR00256">
    <property type="entry name" value="D-aminoacyl-tRNA deacylase"/>
    <property type="match status" value="1"/>
</dbReference>
<comment type="similarity">
    <text evidence="1 4">Belongs to the DTD family.</text>
</comment>
<gene>
    <name evidence="4" type="primary">dtd</name>
    <name evidence="5" type="ORF">CBF30_07165</name>
</gene>
<dbReference type="GO" id="GO:0005737">
    <property type="term" value="C:cytoplasm"/>
    <property type="evidence" value="ECO:0007669"/>
    <property type="project" value="UniProtKB-SubCell"/>
</dbReference>
<evidence type="ECO:0000313" key="6">
    <source>
        <dbReference type="Proteomes" id="UP000288669"/>
    </source>
</evidence>
<dbReference type="EC" id="3.1.1.-" evidence="4"/>
<dbReference type="Gene3D" id="3.50.80.10">
    <property type="entry name" value="D-tyrosyl-tRNA(Tyr) deacylase"/>
    <property type="match status" value="1"/>
</dbReference>
<proteinExistence type="inferred from homology"/>
<dbReference type="Proteomes" id="UP000288669">
    <property type="component" value="Unassembled WGS sequence"/>
</dbReference>
<dbReference type="AlphaFoldDB" id="A0A430AGK1"/>
<dbReference type="SUPFAM" id="SSF69500">
    <property type="entry name" value="DTD-like"/>
    <property type="match status" value="1"/>
</dbReference>